<keyword evidence="1" id="KW-0812">Transmembrane</keyword>
<evidence type="ECO:0000313" key="3">
    <source>
        <dbReference type="Proteomes" id="UP000325003"/>
    </source>
</evidence>
<keyword evidence="1" id="KW-1133">Transmembrane helix</keyword>
<dbReference type="InterPro" id="IPR014511">
    <property type="entry name" value="DUF2068_TM_subgr"/>
</dbReference>
<feature type="transmembrane region" description="Helical" evidence="1">
    <location>
        <begin position="204"/>
        <end position="224"/>
    </location>
</feature>
<dbReference type="InterPro" id="IPR021125">
    <property type="entry name" value="DUF2127"/>
</dbReference>
<evidence type="ECO:0000256" key="1">
    <source>
        <dbReference type="SAM" id="Phobius"/>
    </source>
</evidence>
<reference evidence="2 3" key="2">
    <citation type="submission" date="2019-09" db="EMBL/GenBank/DDBJ databases">
        <authorList>
            <person name="Jin C."/>
        </authorList>
    </citation>
    <scope>NUCLEOTIDE SEQUENCE [LARGE SCALE GENOMIC DNA]</scope>
    <source>
        <strain evidence="2 3">BN130099</strain>
    </source>
</reference>
<sequence>MTPFRAFDWNLRSCGLHGHVTYRPDEEELAARLHTTTPAGEVWRCLRCGTFALGAPASSGPADEAPLVLRGRALRDAAILRVLAVERGVRGLLLLLLAYGIYRFDGSREALRRTFDEYLPLLKPAAMRAGVDLEETGPVRLIEHALTLQHSTLLLVSIGVLAYGLLQLTEAVGLWLMKRWGEYVAVVATAVFIPLEVYELVEGFTWLKVAALIVNLAAVVYLVWSKRLFGVRGGHAAFEAERHAESLLEVEHAAALA</sequence>
<keyword evidence="3" id="KW-1185">Reference proteome</keyword>
<keyword evidence="1" id="KW-0472">Membrane</keyword>
<dbReference type="Proteomes" id="UP000325003">
    <property type="component" value="Unassembled WGS sequence"/>
</dbReference>
<evidence type="ECO:0000313" key="2">
    <source>
        <dbReference type="EMBL" id="KAA1422052.1"/>
    </source>
</evidence>
<protein>
    <submittedName>
        <fullName evidence="2">DUF2127 domain-containing protein</fullName>
    </submittedName>
</protein>
<dbReference type="Pfam" id="PF09900">
    <property type="entry name" value="DUF2127"/>
    <property type="match status" value="1"/>
</dbReference>
<dbReference type="EMBL" id="VUJV01000001">
    <property type="protein sequence ID" value="KAA1422052.1"/>
    <property type="molecule type" value="Genomic_DNA"/>
</dbReference>
<reference evidence="2 3" key="1">
    <citation type="submission" date="2019-09" db="EMBL/GenBank/DDBJ databases">
        <title>Nocardioides panacisoli sp. nov., isolated from the soil of a ginseng field.</title>
        <authorList>
            <person name="Cho C."/>
        </authorList>
    </citation>
    <scope>NUCLEOTIDE SEQUENCE [LARGE SCALE GENOMIC DNA]</scope>
    <source>
        <strain evidence="2 3">BN130099</strain>
    </source>
</reference>
<name>A0A5B1LMZ2_9ACTN</name>
<organism evidence="2 3">
    <name type="scientific">Nocardioides humilatus</name>
    <dbReference type="NCBI Taxonomy" id="2607660"/>
    <lineage>
        <taxon>Bacteria</taxon>
        <taxon>Bacillati</taxon>
        <taxon>Actinomycetota</taxon>
        <taxon>Actinomycetes</taxon>
        <taxon>Propionibacteriales</taxon>
        <taxon>Nocardioidaceae</taxon>
        <taxon>Nocardioides</taxon>
    </lineage>
</organism>
<feature type="transmembrane region" description="Helical" evidence="1">
    <location>
        <begin position="148"/>
        <end position="168"/>
    </location>
</feature>
<dbReference type="AlphaFoldDB" id="A0A5B1LMZ2"/>
<gene>
    <name evidence="2" type="ORF">F0U44_03120</name>
</gene>
<comment type="caution">
    <text evidence="2">The sequence shown here is derived from an EMBL/GenBank/DDBJ whole genome shotgun (WGS) entry which is preliminary data.</text>
</comment>
<accession>A0A5B1LMZ2</accession>
<dbReference type="PIRSF" id="PIRSF021485">
    <property type="entry name" value="UCP021485"/>
    <property type="match status" value="1"/>
</dbReference>
<proteinExistence type="predicted"/>